<keyword evidence="9" id="KW-1185">Reference proteome</keyword>
<sequence length="494" mass="56209">MMKAMRPARPLIHIPHDEDPFSKVMRPPADESPEDRSERHRRLQEAQRISQEIDASLAESKKAFEKRKKAVKVLLLGQAESGKSTTLKNFQLTFTPNHFYNERSAWRTVIQLNLIRSVKRLLEVLQDEWDAAPTIIYPSNVTSTALPRSPTAPRRPSTTGSLLTPEHRKIRMRLSPLLSMESELTRKLYDTQEVSPTSKDICVRPGSGWKGIIKRVTGEESQRDSGAAPVKKRGSGRPGSSEGRSKADPTMVLAACKNDIIALWEDKVVKSVLKKHGVRLEDMPGFFLNDVERIATCDYLPSDDDILRARLRTLGVEEHRFVMESGTDIGAEWYVFDVGGSRGMRNSWIPYFDDVQAIIFLAPLLFNQTLEEDPSINRVEDSLYLWKEICTNPLLAKVTLVLFLNKIDMLQAILDAGVQLKKFVPSFGDNPNDVEHVVKFFRDKFRSYHKRYSPKFRPFFCHETSVVDMGTTSAIIIGVREGILHHHFRTLSIL</sequence>
<dbReference type="SMART" id="SM00275">
    <property type="entry name" value="G_alpha"/>
    <property type="match status" value="1"/>
</dbReference>
<feature type="region of interest" description="Disordered" evidence="7">
    <location>
        <begin position="215"/>
        <end position="249"/>
    </location>
</feature>
<dbReference type="STRING" id="933084.A0A067PAG9"/>
<evidence type="ECO:0000256" key="4">
    <source>
        <dbReference type="ARBA" id="ARBA00023224"/>
    </source>
</evidence>
<evidence type="ECO:0000256" key="6">
    <source>
        <dbReference type="PIRSR" id="PIRSR601019-2"/>
    </source>
</evidence>
<accession>A0A067PAG9</accession>
<evidence type="ECO:0008006" key="10">
    <source>
        <dbReference type="Google" id="ProtNLM"/>
    </source>
</evidence>
<keyword evidence="3 5" id="KW-0342">GTP-binding</keyword>
<organism evidence="8 9">
    <name type="scientific">Jaapia argillacea MUCL 33604</name>
    <dbReference type="NCBI Taxonomy" id="933084"/>
    <lineage>
        <taxon>Eukaryota</taxon>
        <taxon>Fungi</taxon>
        <taxon>Dikarya</taxon>
        <taxon>Basidiomycota</taxon>
        <taxon>Agaricomycotina</taxon>
        <taxon>Agaricomycetes</taxon>
        <taxon>Agaricomycetidae</taxon>
        <taxon>Jaapiales</taxon>
        <taxon>Jaapiaceae</taxon>
        <taxon>Jaapia</taxon>
    </lineage>
</organism>
<feature type="region of interest" description="Disordered" evidence="7">
    <location>
        <begin position="1"/>
        <end position="47"/>
    </location>
</feature>
<dbReference type="GO" id="GO:0005737">
    <property type="term" value="C:cytoplasm"/>
    <property type="evidence" value="ECO:0007669"/>
    <property type="project" value="TreeGrafter"/>
</dbReference>
<dbReference type="AlphaFoldDB" id="A0A067PAG9"/>
<dbReference type="HOGENOM" id="CLU_014184_1_1_1"/>
<dbReference type="PANTHER" id="PTHR10218:SF360">
    <property type="entry name" value="GUANINE NUCLEOTIDE-BINDING PROTEIN SUBUNIT ALPHA HOMOLOG"/>
    <property type="match status" value="1"/>
</dbReference>
<keyword evidence="6" id="KW-0460">Magnesium</keyword>
<dbReference type="Gene3D" id="3.40.50.300">
    <property type="entry name" value="P-loop containing nucleotide triphosphate hydrolases"/>
    <property type="match status" value="2"/>
</dbReference>
<dbReference type="GO" id="GO:0046872">
    <property type="term" value="F:metal ion binding"/>
    <property type="evidence" value="ECO:0007669"/>
    <property type="project" value="UniProtKB-KW"/>
</dbReference>
<evidence type="ECO:0000256" key="1">
    <source>
        <dbReference type="ARBA" id="ARBA00022723"/>
    </source>
</evidence>
<dbReference type="GO" id="GO:0005525">
    <property type="term" value="F:GTP binding"/>
    <property type="evidence" value="ECO:0007669"/>
    <property type="project" value="UniProtKB-KW"/>
</dbReference>
<dbReference type="InterPro" id="IPR001019">
    <property type="entry name" value="Gprotein_alpha_su"/>
</dbReference>
<evidence type="ECO:0000313" key="8">
    <source>
        <dbReference type="EMBL" id="KDQ51779.1"/>
    </source>
</evidence>
<evidence type="ECO:0000256" key="3">
    <source>
        <dbReference type="ARBA" id="ARBA00023134"/>
    </source>
</evidence>
<dbReference type="OrthoDB" id="5817230at2759"/>
<name>A0A067PAG9_9AGAM</name>
<dbReference type="GO" id="GO:0007188">
    <property type="term" value="P:adenylate cyclase-modulating G protein-coupled receptor signaling pathway"/>
    <property type="evidence" value="ECO:0007669"/>
    <property type="project" value="TreeGrafter"/>
</dbReference>
<keyword evidence="2 5" id="KW-0547">Nucleotide-binding</keyword>
<dbReference type="SUPFAM" id="SSF47895">
    <property type="entry name" value="Transducin (alpha subunit), insertion domain"/>
    <property type="match status" value="1"/>
</dbReference>
<proteinExistence type="predicted"/>
<dbReference type="GO" id="GO:0031683">
    <property type="term" value="F:G-protein beta/gamma-subunit complex binding"/>
    <property type="evidence" value="ECO:0007669"/>
    <property type="project" value="InterPro"/>
</dbReference>
<keyword evidence="4" id="KW-0807">Transducer</keyword>
<dbReference type="InterPro" id="IPR027417">
    <property type="entry name" value="P-loop_NTPase"/>
</dbReference>
<gene>
    <name evidence="8" type="ORF">JAAARDRAFT_210909</name>
</gene>
<dbReference type="InParanoid" id="A0A067PAG9"/>
<evidence type="ECO:0000313" key="9">
    <source>
        <dbReference type="Proteomes" id="UP000027265"/>
    </source>
</evidence>
<dbReference type="SUPFAM" id="SSF52540">
    <property type="entry name" value="P-loop containing nucleoside triphosphate hydrolases"/>
    <property type="match status" value="1"/>
</dbReference>
<feature type="binding site" evidence="6">
    <location>
        <position position="313"/>
    </location>
    <ligand>
        <name>Mg(2+)</name>
        <dbReference type="ChEBI" id="CHEBI:18420"/>
    </ligand>
</feature>
<dbReference type="GO" id="GO:0001664">
    <property type="term" value="F:G protein-coupled receptor binding"/>
    <property type="evidence" value="ECO:0007669"/>
    <property type="project" value="TreeGrafter"/>
</dbReference>
<reference evidence="9" key="1">
    <citation type="journal article" date="2014" name="Proc. Natl. Acad. Sci. U.S.A.">
        <title>Extensive sampling of basidiomycete genomes demonstrates inadequacy of the white-rot/brown-rot paradigm for wood decay fungi.</title>
        <authorList>
            <person name="Riley R."/>
            <person name="Salamov A.A."/>
            <person name="Brown D.W."/>
            <person name="Nagy L.G."/>
            <person name="Floudas D."/>
            <person name="Held B.W."/>
            <person name="Levasseur A."/>
            <person name="Lombard V."/>
            <person name="Morin E."/>
            <person name="Otillar R."/>
            <person name="Lindquist E.A."/>
            <person name="Sun H."/>
            <person name="LaButti K.M."/>
            <person name="Schmutz J."/>
            <person name="Jabbour D."/>
            <person name="Luo H."/>
            <person name="Baker S.E."/>
            <person name="Pisabarro A.G."/>
            <person name="Walton J.D."/>
            <person name="Blanchette R.A."/>
            <person name="Henrissat B."/>
            <person name="Martin F."/>
            <person name="Cullen D."/>
            <person name="Hibbett D.S."/>
            <person name="Grigoriev I.V."/>
        </authorList>
    </citation>
    <scope>NUCLEOTIDE SEQUENCE [LARGE SCALE GENOMIC DNA]</scope>
    <source>
        <strain evidence="9">MUCL 33604</strain>
    </source>
</reference>
<feature type="binding site" evidence="5">
    <location>
        <begin position="307"/>
        <end position="313"/>
    </location>
    <ligand>
        <name>GTP</name>
        <dbReference type="ChEBI" id="CHEBI:37565"/>
    </ligand>
</feature>
<dbReference type="PANTHER" id="PTHR10218">
    <property type="entry name" value="GTP-BINDING PROTEIN ALPHA SUBUNIT"/>
    <property type="match status" value="1"/>
</dbReference>
<dbReference type="GO" id="GO:0005834">
    <property type="term" value="C:heterotrimeric G-protein complex"/>
    <property type="evidence" value="ECO:0007669"/>
    <property type="project" value="TreeGrafter"/>
</dbReference>
<dbReference type="FunFam" id="3.40.50.300:FF:000692">
    <property type="entry name" value="Guanine nucleotide-binding protein subunit alpha"/>
    <property type="match status" value="1"/>
</dbReference>
<evidence type="ECO:0000256" key="7">
    <source>
        <dbReference type="SAM" id="MobiDB-lite"/>
    </source>
</evidence>
<dbReference type="EMBL" id="KL197745">
    <property type="protein sequence ID" value="KDQ51779.1"/>
    <property type="molecule type" value="Genomic_DNA"/>
</dbReference>
<dbReference type="Proteomes" id="UP000027265">
    <property type="component" value="Unassembled WGS sequence"/>
</dbReference>
<dbReference type="PRINTS" id="PR00318">
    <property type="entry name" value="GPROTEINA"/>
</dbReference>
<protein>
    <recommendedName>
        <fullName evidence="10">G-alpha-domain-containing protein</fullName>
    </recommendedName>
</protein>
<evidence type="ECO:0000256" key="5">
    <source>
        <dbReference type="PIRSR" id="PIRSR601019-1"/>
    </source>
</evidence>
<keyword evidence="1 6" id="KW-0479">Metal-binding</keyword>
<dbReference type="Pfam" id="PF00503">
    <property type="entry name" value="G-alpha"/>
    <property type="match status" value="1"/>
</dbReference>
<dbReference type="PROSITE" id="PS51882">
    <property type="entry name" value="G_ALPHA"/>
    <property type="match status" value="1"/>
</dbReference>
<dbReference type="GO" id="GO:0003924">
    <property type="term" value="F:GTPase activity"/>
    <property type="evidence" value="ECO:0007669"/>
    <property type="project" value="InterPro"/>
</dbReference>
<feature type="binding site" evidence="5">
    <location>
        <begin position="405"/>
        <end position="408"/>
    </location>
    <ligand>
        <name>GTP</name>
        <dbReference type="ChEBI" id="CHEBI:37565"/>
    </ligand>
</feature>
<evidence type="ECO:0000256" key="2">
    <source>
        <dbReference type="ARBA" id="ARBA00022741"/>
    </source>
</evidence>
<dbReference type="InterPro" id="IPR011025">
    <property type="entry name" value="GproteinA_insert"/>
</dbReference>